<protein>
    <recommendedName>
        <fullName evidence="4 11">Diacylglycerol O-acyltransferase</fullName>
        <ecNumber evidence="4 11">2.3.1.20</ecNumber>
    </recommendedName>
</protein>
<evidence type="ECO:0000256" key="2">
    <source>
        <dbReference type="ARBA" id="ARBA00005189"/>
    </source>
</evidence>
<gene>
    <name evidence="14" type="ORF">GCM10009858_13340</name>
</gene>
<evidence type="ECO:0000256" key="3">
    <source>
        <dbReference type="ARBA" id="ARBA00009587"/>
    </source>
</evidence>
<evidence type="ECO:0000256" key="4">
    <source>
        <dbReference type="ARBA" id="ARBA00013244"/>
    </source>
</evidence>
<evidence type="ECO:0000259" key="13">
    <source>
        <dbReference type="Pfam" id="PF06974"/>
    </source>
</evidence>
<dbReference type="PANTHER" id="PTHR31650:SF1">
    <property type="entry name" value="WAX ESTER SYNTHASE_DIACYLGLYCEROL ACYLTRANSFERASE 4-RELATED"/>
    <property type="match status" value="1"/>
</dbReference>
<accession>A0ABN3L805</accession>
<name>A0ABN3L805_9MICO</name>
<evidence type="ECO:0000256" key="10">
    <source>
        <dbReference type="ARBA" id="ARBA00048109"/>
    </source>
</evidence>
<feature type="domain" description="O-acyltransferase WSD1-like N-terminal" evidence="12">
    <location>
        <begin position="7"/>
        <end position="287"/>
    </location>
</feature>
<dbReference type="SUPFAM" id="SSF52777">
    <property type="entry name" value="CoA-dependent acyltransferases"/>
    <property type="match status" value="2"/>
</dbReference>
<keyword evidence="15" id="KW-1185">Reference proteome</keyword>
<keyword evidence="8 11" id="KW-0443">Lipid metabolism</keyword>
<dbReference type="InterPro" id="IPR014292">
    <property type="entry name" value="Acyl_transf_WS/DGAT"/>
</dbReference>
<evidence type="ECO:0000256" key="6">
    <source>
        <dbReference type="ARBA" id="ARBA00022679"/>
    </source>
</evidence>
<dbReference type="InterPro" id="IPR009721">
    <property type="entry name" value="O-acyltransferase_WSD1_C"/>
</dbReference>
<dbReference type="PANTHER" id="PTHR31650">
    <property type="entry name" value="O-ACYLTRANSFERASE (WSD1-LIKE) FAMILY PROTEIN"/>
    <property type="match status" value="1"/>
</dbReference>
<dbReference type="InterPro" id="IPR004255">
    <property type="entry name" value="O-acyltransferase_WSD1_N"/>
</dbReference>
<comment type="caution">
    <text evidence="14">The sequence shown here is derived from an EMBL/GenBank/DDBJ whole genome shotgun (WGS) entry which is preliminary data.</text>
</comment>
<evidence type="ECO:0000256" key="1">
    <source>
        <dbReference type="ARBA" id="ARBA00004771"/>
    </source>
</evidence>
<comment type="pathway">
    <text evidence="2">Lipid metabolism.</text>
</comment>
<dbReference type="EC" id="2.3.1.20" evidence="4 11"/>
<feature type="domain" description="O-acyltransferase WSD1 C-terminal" evidence="13">
    <location>
        <begin position="330"/>
        <end position="473"/>
    </location>
</feature>
<dbReference type="Proteomes" id="UP001500730">
    <property type="component" value="Unassembled WGS sequence"/>
</dbReference>
<sequence>MTRAGRLSALDSIFLPMETAAQSLHVGSVLVLEGPSPDPQQLRDRVVARLSAAPVARSRVMRMPLDLGRPIWVDAGELRPEEHLHHVVLEAPGGESELSAEVVRIMAASMDPRRPLWELWQVDGLSAGRWAVVLKAHHTMVDGRTGADLVRRLLTESPDASDAGTAGDASEPGDVVDAEDALSRDAVQGAPHRVPSRTALLADLASWLVHLPVRGVRLLLQVVARPGETRRRAAELRLGLAQVLRPDLPPSVLSGPLSARRSWGWVEADLARAVQASRAAHCTVNDLYLAALAGGYRRFLLGRGDALTDVGLRAIVPVSNRSLRRPARLGNLASALFVELPVDVPETDARLRLVAARTAAQKAEGVPRATAALLRAADHIPAPLFAWGARRYGRAGQGRVNVVATNLQGPSTVGYLAGRRVLAMLPYVPTAQEIRSCTAMVSYAGCLTIAVTADDDALPDADRLVEAVGGELECLLAPPVEAVASRP</sequence>
<dbReference type="NCBIfam" id="TIGR02946">
    <property type="entry name" value="acyl_WS_DGAT"/>
    <property type="match status" value="1"/>
</dbReference>
<dbReference type="Pfam" id="PF03007">
    <property type="entry name" value="WS_DGAT_cat"/>
    <property type="match status" value="1"/>
</dbReference>
<evidence type="ECO:0000259" key="12">
    <source>
        <dbReference type="Pfam" id="PF03007"/>
    </source>
</evidence>
<evidence type="ECO:0000313" key="15">
    <source>
        <dbReference type="Proteomes" id="UP001500730"/>
    </source>
</evidence>
<organism evidence="14 15">
    <name type="scientific">Terrabacter carboxydivorans</name>
    <dbReference type="NCBI Taxonomy" id="619730"/>
    <lineage>
        <taxon>Bacteria</taxon>
        <taxon>Bacillati</taxon>
        <taxon>Actinomycetota</taxon>
        <taxon>Actinomycetes</taxon>
        <taxon>Micrococcales</taxon>
        <taxon>Intrasporangiaceae</taxon>
        <taxon>Terrabacter</taxon>
    </lineage>
</organism>
<comment type="catalytic activity">
    <reaction evidence="10 11">
        <text>an acyl-CoA + a 1,2-diacyl-sn-glycerol = a triacyl-sn-glycerol + CoA</text>
        <dbReference type="Rhea" id="RHEA:10868"/>
        <dbReference type="ChEBI" id="CHEBI:17815"/>
        <dbReference type="ChEBI" id="CHEBI:57287"/>
        <dbReference type="ChEBI" id="CHEBI:58342"/>
        <dbReference type="ChEBI" id="CHEBI:64615"/>
        <dbReference type="EC" id="2.3.1.20"/>
    </reaction>
</comment>
<evidence type="ECO:0000313" key="14">
    <source>
        <dbReference type="EMBL" id="GAA2477258.1"/>
    </source>
</evidence>
<keyword evidence="5 11" id="KW-0444">Lipid biosynthesis</keyword>
<evidence type="ECO:0000256" key="8">
    <source>
        <dbReference type="ARBA" id="ARBA00023098"/>
    </source>
</evidence>
<comment type="pathway">
    <text evidence="1 11">Glycerolipid metabolism; triacylglycerol biosynthesis.</text>
</comment>
<evidence type="ECO:0000256" key="7">
    <source>
        <dbReference type="ARBA" id="ARBA00022798"/>
    </source>
</evidence>
<keyword evidence="7 11" id="KW-0319">Glycerol metabolism</keyword>
<evidence type="ECO:0000256" key="5">
    <source>
        <dbReference type="ARBA" id="ARBA00022516"/>
    </source>
</evidence>
<dbReference type="InterPro" id="IPR045034">
    <property type="entry name" value="O-acyltransferase_WSD1-like"/>
</dbReference>
<dbReference type="EMBL" id="BAAARE010000005">
    <property type="protein sequence ID" value="GAA2477258.1"/>
    <property type="molecule type" value="Genomic_DNA"/>
</dbReference>
<dbReference type="RefSeq" id="WP_344254037.1">
    <property type="nucleotide sequence ID" value="NZ_BAAARE010000005.1"/>
</dbReference>
<keyword evidence="6 11" id="KW-0808">Transferase</keyword>
<comment type="similarity">
    <text evidence="3 11">Belongs to the long-chain O-acyltransferase family.</text>
</comment>
<keyword evidence="9 11" id="KW-0012">Acyltransferase</keyword>
<evidence type="ECO:0000256" key="9">
    <source>
        <dbReference type="ARBA" id="ARBA00023315"/>
    </source>
</evidence>
<dbReference type="Pfam" id="PF06974">
    <property type="entry name" value="WS_DGAT_C"/>
    <property type="match status" value="1"/>
</dbReference>
<evidence type="ECO:0000256" key="11">
    <source>
        <dbReference type="RuleBase" id="RU361241"/>
    </source>
</evidence>
<proteinExistence type="inferred from homology"/>
<reference evidence="14 15" key="1">
    <citation type="journal article" date="2019" name="Int. J. Syst. Evol. Microbiol.">
        <title>The Global Catalogue of Microorganisms (GCM) 10K type strain sequencing project: providing services to taxonomists for standard genome sequencing and annotation.</title>
        <authorList>
            <consortium name="The Broad Institute Genomics Platform"/>
            <consortium name="The Broad Institute Genome Sequencing Center for Infectious Disease"/>
            <person name="Wu L."/>
            <person name="Ma J."/>
        </authorList>
    </citation>
    <scope>NUCLEOTIDE SEQUENCE [LARGE SCALE GENOMIC DNA]</scope>
    <source>
        <strain evidence="14 15">JCM 16259</strain>
    </source>
</reference>